<evidence type="ECO:0000313" key="3">
    <source>
        <dbReference type="Proteomes" id="UP000464178"/>
    </source>
</evidence>
<evidence type="ECO:0000256" key="1">
    <source>
        <dbReference type="SAM" id="MobiDB-lite"/>
    </source>
</evidence>
<evidence type="ECO:0008006" key="4">
    <source>
        <dbReference type="Google" id="ProtNLM"/>
    </source>
</evidence>
<evidence type="ECO:0000313" key="2">
    <source>
        <dbReference type="EMBL" id="VTR95890.1"/>
    </source>
</evidence>
<gene>
    <name evidence="2" type="ORF">SOIL9_18240</name>
</gene>
<reference evidence="2 3" key="1">
    <citation type="submission" date="2019-05" db="EMBL/GenBank/DDBJ databases">
        <authorList>
            <consortium name="Science for Life Laboratories"/>
        </authorList>
    </citation>
    <scope>NUCLEOTIDE SEQUENCE [LARGE SCALE GENOMIC DNA]</scope>
    <source>
        <strain evidence="2">Soil9</strain>
    </source>
</reference>
<dbReference type="RefSeq" id="WP_162670245.1">
    <property type="nucleotide sequence ID" value="NZ_LR593886.1"/>
</dbReference>
<keyword evidence="3" id="KW-1185">Reference proteome</keyword>
<dbReference type="AlphaFoldDB" id="A0A6P2D8S2"/>
<feature type="region of interest" description="Disordered" evidence="1">
    <location>
        <begin position="1"/>
        <end position="27"/>
    </location>
</feature>
<accession>A0A6P2D8S2</accession>
<sequence length="356" mass="39229">MMPAEPNLSCPDCESAPVSSTPSHAEPNLSLGRRDFIRVLGTTAAVAVTGGLTPLQKARAARAEKQAQAEAMIFELFKSMDADQKKKLVRPYHFTESGKGLPARLLTHNAADGKSRIGDEYTKKQVELLDRIFRAIGNGEEGYKQLSRNGRFDASNDFETIGALIYGEAVEGKKFSLVFCGHHLTVRCDGNSEEKTAFGGPLYYGHSPSGYATTNVFYKQTKSANELFGALSTEQRKTAVLPGKWKDEHAGVPVPGKDSTVPGIGFADMTRDQKELTQKVMAELVAPYRKEDGYEVMEIIKANGGMEKLAMAFYQEGKTNDKEPWSHWRLEGPGFVWSYRALPHVHTFVNITSNLS</sequence>
<proteinExistence type="predicted"/>
<dbReference type="Proteomes" id="UP000464178">
    <property type="component" value="Chromosome"/>
</dbReference>
<dbReference type="EMBL" id="LR593886">
    <property type="protein sequence ID" value="VTR95890.1"/>
    <property type="molecule type" value="Genomic_DNA"/>
</dbReference>
<dbReference type="KEGG" id="gms:SOIL9_18240"/>
<organism evidence="2 3">
    <name type="scientific">Gemmata massiliana</name>
    <dbReference type="NCBI Taxonomy" id="1210884"/>
    <lineage>
        <taxon>Bacteria</taxon>
        <taxon>Pseudomonadati</taxon>
        <taxon>Planctomycetota</taxon>
        <taxon>Planctomycetia</taxon>
        <taxon>Gemmatales</taxon>
        <taxon>Gemmataceae</taxon>
        <taxon>Gemmata</taxon>
    </lineage>
</organism>
<dbReference type="PROSITE" id="PS51318">
    <property type="entry name" value="TAT"/>
    <property type="match status" value="1"/>
</dbReference>
<protein>
    <recommendedName>
        <fullName evidence="4">DUF3500 domain-containing protein</fullName>
    </recommendedName>
</protein>
<name>A0A6P2D8S2_9BACT</name>
<dbReference type="Pfam" id="PF12006">
    <property type="entry name" value="DUF3500"/>
    <property type="match status" value="1"/>
</dbReference>
<dbReference type="InterPro" id="IPR021889">
    <property type="entry name" value="DUF3500"/>
</dbReference>
<dbReference type="InterPro" id="IPR006311">
    <property type="entry name" value="TAT_signal"/>
</dbReference>